<name>Q39E18_BURL3</name>
<protein>
    <submittedName>
        <fullName evidence="1">Uncharacterized protein</fullName>
    </submittedName>
</protein>
<dbReference type="PATRIC" id="fig|482957.22.peg.2682"/>
<proteinExistence type="predicted"/>
<evidence type="ECO:0000313" key="2">
    <source>
        <dbReference type="Proteomes" id="UP000002705"/>
    </source>
</evidence>
<dbReference type="Proteomes" id="UP000002705">
    <property type="component" value="Chromosome 1"/>
</dbReference>
<sequence length="136" mass="14617">MSTVPTWAAHAGAAFLAPSGPGTYSHLFAILNDPIAFPSMGAQKCVCVVGFSSVPVATSYDATCVFQAGEHPFITHSSFAFYKYAQALFVADVERNVTSGIWVPKPPDFDFTQLNRLKAGLAASPRASRYLQNLKI</sequence>
<organism evidence="1 2">
    <name type="scientific">Burkholderia lata (strain ATCC 17760 / DSM 23089 / LMG 22485 / NCIMB 9086 / R18194 / 383)</name>
    <dbReference type="NCBI Taxonomy" id="482957"/>
    <lineage>
        <taxon>Bacteria</taxon>
        <taxon>Pseudomonadati</taxon>
        <taxon>Pseudomonadota</taxon>
        <taxon>Betaproteobacteria</taxon>
        <taxon>Burkholderiales</taxon>
        <taxon>Burkholderiaceae</taxon>
        <taxon>Burkholderia</taxon>
        <taxon>Burkholderia cepacia complex</taxon>
    </lineage>
</organism>
<evidence type="ECO:0000313" key="1">
    <source>
        <dbReference type="EMBL" id="ABB09298.1"/>
    </source>
</evidence>
<reference evidence="1" key="1">
    <citation type="submission" date="2009-01" db="EMBL/GenBank/DDBJ databases">
        <title>Complete sequence of chromosome 1 of Burkholderia sp. 383.</title>
        <authorList>
            <consortium name="US DOE Joint Genome Institute"/>
            <person name="Copeland A."/>
            <person name="Lucas S."/>
            <person name="Lapidus A."/>
            <person name="Barry K."/>
            <person name="Detter J.C."/>
            <person name="Glavina T."/>
            <person name="Hammon N."/>
            <person name="Israni S."/>
            <person name="Pitluck S."/>
            <person name="Chain P."/>
            <person name="Malfatti S."/>
            <person name="Shin M."/>
            <person name="Vergez L."/>
            <person name="Schmutz J."/>
            <person name="Larimer F."/>
            <person name="Land M."/>
            <person name="Kyrpides N."/>
            <person name="Lykidis A."/>
            <person name="Richardson P."/>
        </authorList>
    </citation>
    <scope>NUCLEOTIDE SEQUENCE</scope>
    <source>
        <strain evidence="1">383</strain>
    </source>
</reference>
<dbReference type="HOGENOM" id="CLU_148577_1_0_4"/>
<keyword evidence="2" id="KW-1185">Reference proteome</keyword>
<gene>
    <name evidence="1" type="ordered locus">Bcep18194_A5704</name>
</gene>
<accession>Q39E18</accession>
<dbReference type="KEGG" id="bur:Bcep18194_A5704"/>
<dbReference type="EMBL" id="CP000151">
    <property type="protein sequence ID" value="ABB09298.1"/>
    <property type="molecule type" value="Genomic_DNA"/>
</dbReference>
<dbReference type="AlphaFoldDB" id="Q39E18"/>